<dbReference type="SUPFAM" id="SSF109854">
    <property type="entry name" value="DinB/YfiT-like putative metalloenzymes"/>
    <property type="match status" value="1"/>
</dbReference>
<gene>
    <name evidence="1" type="ORF">EV378_1508</name>
</gene>
<organism evidence="1 2">
    <name type="scientific">Pseudonocardia endophytica</name>
    <dbReference type="NCBI Taxonomy" id="401976"/>
    <lineage>
        <taxon>Bacteria</taxon>
        <taxon>Bacillati</taxon>
        <taxon>Actinomycetota</taxon>
        <taxon>Actinomycetes</taxon>
        <taxon>Pseudonocardiales</taxon>
        <taxon>Pseudonocardiaceae</taxon>
        <taxon>Pseudonocardia</taxon>
    </lineage>
</organism>
<dbReference type="InterPro" id="IPR007061">
    <property type="entry name" value="MST-like"/>
</dbReference>
<dbReference type="Pfam" id="PF04978">
    <property type="entry name" value="MST"/>
    <property type="match status" value="1"/>
</dbReference>
<accession>A0A4R1HW62</accession>
<name>A0A4R1HW62_PSEEN</name>
<keyword evidence="2" id="KW-1185">Reference proteome</keyword>
<dbReference type="RefSeq" id="WP_207908593.1">
    <property type="nucleotide sequence ID" value="NZ_SMFZ01000001.1"/>
</dbReference>
<sequence>MDDTASGMTTIQETAGRGLTGERAVLLETLAKHRMLFRHTVTGLSETDARRRTTASVLTLGGLLKHVVEVERGWLDFVETGHVEGSEKWADFTPEAVADGTTPEREDMTLGDDESVAGWLERWDDVAARTDAFVATGDLDITHPLPDAPWNPPGMSWSARHVLAHVIGETAQHSGHADIIRESMDGQKSMG</sequence>
<proteinExistence type="predicted"/>
<dbReference type="EMBL" id="SMFZ01000001">
    <property type="protein sequence ID" value="TCK25691.1"/>
    <property type="molecule type" value="Genomic_DNA"/>
</dbReference>
<protein>
    <submittedName>
        <fullName evidence="1">Uncharacterized protein DUF664</fullName>
    </submittedName>
</protein>
<reference evidence="1 2" key="1">
    <citation type="submission" date="2019-03" db="EMBL/GenBank/DDBJ databases">
        <title>Sequencing the genomes of 1000 actinobacteria strains.</title>
        <authorList>
            <person name="Klenk H.-P."/>
        </authorList>
    </citation>
    <scope>NUCLEOTIDE SEQUENCE [LARGE SCALE GENOMIC DNA]</scope>
    <source>
        <strain evidence="1 2">DSM 44969</strain>
    </source>
</reference>
<dbReference type="Gene3D" id="1.20.120.450">
    <property type="entry name" value="dinb family like domain"/>
    <property type="match status" value="1"/>
</dbReference>
<evidence type="ECO:0000313" key="2">
    <source>
        <dbReference type="Proteomes" id="UP000295560"/>
    </source>
</evidence>
<dbReference type="InterPro" id="IPR034660">
    <property type="entry name" value="DinB/YfiT-like"/>
</dbReference>
<evidence type="ECO:0000313" key="1">
    <source>
        <dbReference type="EMBL" id="TCK25691.1"/>
    </source>
</evidence>
<dbReference type="AlphaFoldDB" id="A0A4R1HW62"/>
<comment type="caution">
    <text evidence="1">The sequence shown here is derived from an EMBL/GenBank/DDBJ whole genome shotgun (WGS) entry which is preliminary data.</text>
</comment>
<dbReference type="Proteomes" id="UP000295560">
    <property type="component" value="Unassembled WGS sequence"/>
</dbReference>